<evidence type="ECO:0000256" key="1">
    <source>
        <dbReference type="SAM" id="MobiDB-lite"/>
    </source>
</evidence>
<proteinExistence type="predicted"/>
<organism evidence="3 4">
    <name type="scientific">Bacillus wiedmannii</name>
    <dbReference type="NCBI Taxonomy" id="1890302"/>
    <lineage>
        <taxon>Bacteria</taxon>
        <taxon>Bacillati</taxon>
        <taxon>Bacillota</taxon>
        <taxon>Bacilli</taxon>
        <taxon>Bacillales</taxon>
        <taxon>Bacillaceae</taxon>
        <taxon>Bacillus</taxon>
        <taxon>Bacillus cereus group</taxon>
    </lineage>
</organism>
<comment type="caution">
    <text evidence="3">The sequence shown here is derived from an EMBL/GenBank/DDBJ whole genome shotgun (WGS) entry which is preliminary data.</text>
</comment>
<accession>A0A2A7VQN2</accession>
<name>A0A2A7VQN2_9BACI</name>
<feature type="region of interest" description="Disordered" evidence="1">
    <location>
        <begin position="80"/>
        <end position="104"/>
    </location>
</feature>
<keyword evidence="2" id="KW-1133">Transmembrane helix</keyword>
<dbReference type="AlphaFoldDB" id="A0A2A7VQN2"/>
<protein>
    <submittedName>
        <fullName evidence="3">Uncharacterized protein</fullName>
    </submittedName>
</protein>
<dbReference type="EMBL" id="NUEL01000082">
    <property type="protein sequence ID" value="PEI99982.1"/>
    <property type="molecule type" value="Genomic_DNA"/>
</dbReference>
<keyword evidence="2" id="KW-0812">Transmembrane</keyword>
<evidence type="ECO:0000313" key="4">
    <source>
        <dbReference type="Proteomes" id="UP000220045"/>
    </source>
</evidence>
<dbReference type="Proteomes" id="UP000220045">
    <property type="component" value="Unassembled WGS sequence"/>
</dbReference>
<gene>
    <name evidence="3" type="ORF">CN684_31090</name>
</gene>
<keyword evidence="2" id="KW-0472">Membrane</keyword>
<evidence type="ECO:0000256" key="2">
    <source>
        <dbReference type="SAM" id="Phobius"/>
    </source>
</evidence>
<feature type="compositionally biased region" description="Basic residues" evidence="1">
    <location>
        <begin position="82"/>
        <end position="104"/>
    </location>
</feature>
<evidence type="ECO:0000313" key="3">
    <source>
        <dbReference type="EMBL" id="PEI99982.1"/>
    </source>
</evidence>
<sequence>MIKHILRFILGTFVMIIGYVCVIPYTLGTIDGNVSYITQDKKYFSKLYDYDINLWMIAMLIFCVFTAISVLILKLPNYNKGKNTHIKKYSQTNQRKKARRRRYK</sequence>
<dbReference type="RefSeq" id="WP_098096899.1">
    <property type="nucleotide sequence ID" value="NZ_NUDI01000036.1"/>
</dbReference>
<feature type="transmembrane region" description="Helical" evidence="2">
    <location>
        <begin position="52"/>
        <end position="73"/>
    </location>
</feature>
<feature type="transmembrane region" description="Helical" evidence="2">
    <location>
        <begin position="7"/>
        <end position="27"/>
    </location>
</feature>
<reference evidence="3 4" key="1">
    <citation type="submission" date="2017-09" db="EMBL/GenBank/DDBJ databases">
        <title>Large-scale bioinformatics analysis of Bacillus genomes uncovers conserved roles of natural products in bacterial physiology.</title>
        <authorList>
            <consortium name="Agbiome Team Llc"/>
            <person name="Bleich R.M."/>
            <person name="Grubbs K.J."/>
            <person name="Santa Maria K.C."/>
            <person name="Allen S.E."/>
            <person name="Farag S."/>
            <person name="Shank E.A."/>
            <person name="Bowers A."/>
        </authorList>
    </citation>
    <scope>NUCLEOTIDE SEQUENCE [LARGE SCALE GENOMIC DNA]</scope>
    <source>
        <strain evidence="3 4">AFS004017</strain>
    </source>
</reference>